<evidence type="ECO:0000313" key="2">
    <source>
        <dbReference type="Proteomes" id="UP001172386"/>
    </source>
</evidence>
<gene>
    <name evidence="1" type="ORF">H2198_006809</name>
</gene>
<name>A0ACC3A1Y2_9EURO</name>
<dbReference type="EMBL" id="JAPDRQ010000131">
    <property type="protein sequence ID" value="KAJ9654129.1"/>
    <property type="molecule type" value="Genomic_DNA"/>
</dbReference>
<reference evidence="1" key="1">
    <citation type="submission" date="2022-10" db="EMBL/GenBank/DDBJ databases">
        <title>Culturing micro-colonial fungi from biological soil crusts in the Mojave desert and describing Neophaeococcomyces mojavensis, and introducing the new genera and species Taxawa tesnikishii.</title>
        <authorList>
            <person name="Kurbessoian T."/>
            <person name="Stajich J.E."/>
        </authorList>
    </citation>
    <scope>NUCLEOTIDE SEQUENCE</scope>
    <source>
        <strain evidence="1">JES_112</strain>
    </source>
</reference>
<keyword evidence="2" id="KW-1185">Reference proteome</keyword>
<comment type="caution">
    <text evidence="1">The sequence shown here is derived from an EMBL/GenBank/DDBJ whole genome shotgun (WGS) entry which is preliminary data.</text>
</comment>
<protein>
    <submittedName>
        <fullName evidence="1">Uncharacterized protein</fullName>
    </submittedName>
</protein>
<accession>A0ACC3A1Y2</accession>
<organism evidence="1 2">
    <name type="scientific">Neophaeococcomyces mojaviensis</name>
    <dbReference type="NCBI Taxonomy" id="3383035"/>
    <lineage>
        <taxon>Eukaryota</taxon>
        <taxon>Fungi</taxon>
        <taxon>Dikarya</taxon>
        <taxon>Ascomycota</taxon>
        <taxon>Pezizomycotina</taxon>
        <taxon>Eurotiomycetes</taxon>
        <taxon>Chaetothyriomycetidae</taxon>
        <taxon>Chaetothyriales</taxon>
        <taxon>Chaetothyriales incertae sedis</taxon>
        <taxon>Neophaeococcomyces</taxon>
    </lineage>
</organism>
<dbReference type="Proteomes" id="UP001172386">
    <property type="component" value="Unassembled WGS sequence"/>
</dbReference>
<evidence type="ECO:0000313" key="1">
    <source>
        <dbReference type="EMBL" id="KAJ9654129.1"/>
    </source>
</evidence>
<proteinExistence type="predicted"/>
<sequence length="209" mass="23673">MAQKSRRGNQYGDVSIGGRASLWQGDDNRNFGNIIRIEKAYLAFRDAQNLPNELLAQLHVNQQNQDHHGSDRTSYLLKKWPKPSCQNATLETSANIEYEKEALDMKHAPEEDAKAVSTANPVKNVSKHNKRLFLDLYKWLHCLVERSILKSFRPRSPQSNSPDWYDEQTSPSRDLTSLVPATTNPFAGREMLILCAGILSTLLGRHIST</sequence>